<proteinExistence type="predicted"/>
<evidence type="ECO:0000256" key="1">
    <source>
        <dbReference type="SAM" id="Phobius"/>
    </source>
</evidence>
<dbReference type="EMBL" id="HBNS01039329">
    <property type="protein sequence ID" value="CAE4637143.1"/>
    <property type="molecule type" value="Transcribed_RNA"/>
</dbReference>
<gene>
    <name evidence="2" type="ORF">DBRI00130_LOCUS30663</name>
    <name evidence="3" type="ORF">DBRI00130_LOCUS30664</name>
    <name evidence="4" type="ORF">DBRI00130_LOCUS30665</name>
    <name evidence="5" type="ORF">DBRI00130_LOCUS30666</name>
</gene>
<evidence type="ECO:0000313" key="2">
    <source>
        <dbReference type="EMBL" id="CAE4637143.1"/>
    </source>
</evidence>
<dbReference type="EMBL" id="HBNS01039333">
    <property type="protein sequence ID" value="CAE4637148.1"/>
    <property type="molecule type" value="Transcribed_RNA"/>
</dbReference>
<feature type="transmembrane region" description="Helical" evidence="1">
    <location>
        <begin position="53"/>
        <end position="75"/>
    </location>
</feature>
<dbReference type="AlphaFoldDB" id="A0A6V2KME1"/>
<name>A0A6V2KME1_9STRA</name>
<organism evidence="2">
    <name type="scientific">Ditylum brightwellii</name>
    <dbReference type="NCBI Taxonomy" id="49249"/>
    <lineage>
        <taxon>Eukaryota</taxon>
        <taxon>Sar</taxon>
        <taxon>Stramenopiles</taxon>
        <taxon>Ochrophyta</taxon>
        <taxon>Bacillariophyta</taxon>
        <taxon>Mediophyceae</taxon>
        <taxon>Lithodesmiophycidae</taxon>
        <taxon>Lithodesmiales</taxon>
        <taxon>Lithodesmiaceae</taxon>
        <taxon>Ditylum</taxon>
    </lineage>
</organism>
<reference evidence="2" key="1">
    <citation type="submission" date="2021-01" db="EMBL/GenBank/DDBJ databases">
        <authorList>
            <person name="Corre E."/>
            <person name="Pelletier E."/>
            <person name="Niang G."/>
            <person name="Scheremetjew M."/>
            <person name="Finn R."/>
            <person name="Kale V."/>
            <person name="Holt S."/>
            <person name="Cochrane G."/>
            <person name="Meng A."/>
            <person name="Brown T."/>
            <person name="Cohen L."/>
        </authorList>
    </citation>
    <scope>NUCLEOTIDE SEQUENCE</scope>
    <source>
        <strain evidence="2">GSO104</strain>
    </source>
</reference>
<keyword evidence="1" id="KW-1133">Transmembrane helix</keyword>
<evidence type="ECO:0000313" key="5">
    <source>
        <dbReference type="EMBL" id="CAE4637148.1"/>
    </source>
</evidence>
<dbReference type="EMBL" id="HBNS01039332">
    <property type="protein sequence ID" value="CAE4637147.1"/>
    <property type="molecule type" value="Transcribed_RNA"/>
</dbReference>
<feature type="transmembrane region" description="Helical" evidence="1">
    <location>
        <begin position="12"/>
        <end position="32"/>
    </location>
</feature>
<accession>A0A6V2KME1</accession>
<evidence type="ECO:0000313" key="3">
    <source>
        <dbReference type="EMBL" id="CAE4637145.1"/>
    </source>
</evidence>
<keyword evidence="1" id="KW-0812">Transmembrane</keyword>
<sequence length="104" mass="11953">MIYGVLSMQFWRYQMVGVYLFFVAFFLCFFQFTRTAGGEKVAQQHREDTGKKIPLFLVSMLLYALLVVMSLTFLLGPSQNKLEVQSVNLDITIFVGECETFCVV</sequence>
<protein>
    <submittedName>
        <fullName evidence="2">Uncharacterized protein</fullName>
    </submittedName>
</protein>
<keyword evidence="1" id="KW-0472">Membrane</keyword>
<dbReference type="EMBL" id="HBNS01039330">
    <property type="protein sequence ID" value="CAE4637145.1"/>
    <property type="molecule type" value="Transcribed_RNA"/>
</dbReference>
<evidence type="ECO:0000313" key="4">
    <source>
        <dbReference type="EMBL" id="CAE4637147.1"/>
    </source>
</evidence>